<feature type="non-terminal residue" evidence="1">
    <location>
        <position position="1"/>
    </location>
</feature>
<accession>A0ACB9VG08</accession>
<proteinExistence type="predicted"/>
<sequence length="112" mass="12843">ERLGAITIPSNQLFRSMDSWKIYTAEQTALVMAAPGPSHVYVTRHHSWKTQYGGLTHKQVWESAALPRPQFSCPSKKIHFEEIRPSKFSSAQRRGHRLSQRDWIGPQLCPCL</sequence>
<dbReference type="Proteomes" id="UP001057279">
    <property type="component" value="Linkage Group LG02"/>
</dbReference>
<comment type="caution">
    <text evidence="1">The sequence shown here is derived from an EMBL/GenBank/DDBJ whole genome shotgun (WGS) entry which is preliminary data.</text>
</comment>
<dbReference type="EMBL" id="CM043027">
    <property type="protein sequence ID" value="KAI4588430.1"/>
    <property type="molecule type" value="Genomic_DNA"/>
</dbReference>
<evidence type="ECO:0000313" key="1">
    <source>
        <dbReference type="EMBL" id="KAI4588430.1"/>
    </source>
</evidence>
<protein>
    <submittedName>
        <fullName evidence="1">Uncharacterized protein</fullName>
    </submittedName>
</protein>
<keyword evidence="2" id="KW-1185">Reference proteome</keyword>
<reference evidence="1" key="1">
    <citation type="submission" date="2022-03" db="EMBL/GenBank/DDBJ databases">
        <title>Genomic analyses of argali, domestic sheep and their hybrids provide insights into chromosomal evolution, heterosis and genetic basis of agronomic traits.</title>
        <authorList>
            <person name="Li M."/>
        </authorList>
    </citation>
    <scope>NUCLEOTIDE SEQUENCE</scope>
    <source>
        <strain evidence="1">F1 hybrid</strain>
    </source>
</reference>
<name>A0ACB9VG08_9CETA</name>
<evidence type="ECO:0000313" key="2">
    <source>
        <dbReference type="Proteomes" id="UP001057279"/>
    </source>
</evidence>
<gene>
    <name evidence="1" type="ORF">MJG53_002838</name>
</gene>
<organism evidence="1 2">
    <name type="scientific">Ovis ammon polii x Ovis aries</name>
    <dbReference type="NCBI Taxonomy" id="2918886"/>
    <lineage>
        <taxon>Eukaryota</taxon>
        <taxon>Metazoa</taxon>
        <taxon>Chordata</taxon>
        <taxon>Craniata</taxon>
        <taxon>Vertebrata</taxon>
        <taxon>Euteleostomi</taxon>
        <taxon>Mammalia</taxon>
        <taxon>Eutheria</taxon>
        <taxon>Laurasiatheria</taxon>
        <taxon>Artiodactyla</taxon>
        <taxon>Ruminantia</taxon>
        <taxon>Pecora</taxon>
        <taxon>Bovidae</taxon>
        <taxon>Caprinae</taxon>
        <taxon>Ovis</taxon>
    </lineage>
</organism>